<dbReference type="InterPro" id="IPR000073">
    <property type="entry name" value="AB_hydrolase_1"/>
</dbReference>
<comment type="caution">
    <text evidence="2">The sequence shown here is derived from an EMBL/GenBank/DDBJ whole genome shotgun (WGS) entry which is preliminary data.</text>
</comment>
<reference evidence="2 3" key="1">
    <citation type="submission" date="2020-01" db="EMBL/GenBank/DDBJ databases">
        <authorList>
            <consortium name="DOE Joint Genome Institute"/>
            <person name="Haridas S."/>
            <person name="Albert R."/>
            <person name="Binder M."/>
            <person name="Bloem J."/>
            <person name="Labutti K."/>
            <person name="Salamov A."/>
            <person name="Andreopoulos B."/>
            <person name="Baker S.E."/>
            <person name="Barry K."/>
            <person name="Bills G."/>
            <person name="Bluhm B.H."/>
            <person name="Cannon C."/>
            <person name="Castanera R."/>
            <person name="Culley D.E."/>
            <person name="Daum C."/>
            <person name="Ezra D."/>
            <person name="Gonzalez J.B."/>
            <person name="Henrissat B."/>
            <person name="Kuo A."/>
            <person name="Liang C."/>
            <person name="Lipzen A."/>
            <person name="Lutzoni F."/>
            <person name="Magnuson J."/>
            <person name="Mondo S."/>
            <person name="Nolan M."/>
            <person name="Ohm R."/>
            <person name="Pangilinan J."/>
            <person name="Park H.-J.H."/>
            <person name="Ramirez L."/>
            <person name="Alfaro M."/>
            <person name="Sun H."/>
            <person name="Tritt A."/>
            <person name="Yoshinaga Y."/>
            <person name="Zwiers L.-H.L."/>
            <person name="Turgeon B.G."/>
            <person name="Goodwin S.B."/>
            <person name="Spatafora J.W."/>
            <person name="Crous P.W."/>
            <person name="Grigoriev I.V."/>
        </authorList>
    </citation>
    <scope>NUCLEOTIDE SEQUENCE [LARGE SCALE GENOMIC DNA]</scope>
    <source>
        <strain evidence="2 3">CBS 611.86</strain>
    </source>
</reference>
<proteinExistence type="predicted"/>
<protein>
    <recommendedName>
        <fullName evidence="1">AB hydrolase-1 domain-containing protein</fullName>
    </recommendedName>
</protein>
<organism evidence="2 3">
    <name type="scientific">Massariosphaeria phaeospora</name>
    <dbReference type="NCBI Taxonomy" id="100035"/>
    <lineage>
        <taxon>Eukaryota</taxon>
        <taxon>Fungi</taxon>
        <taxon>Dikarya</taxon>
        <taxon>Ascomycota</taxon>
        <taxon>Pezizomycotina</taxon>
        <taxon>Dothideomycetes</taxon>
        <taxon>Pleosporomycetidae</taxon>
        <taxon>Pleosporales</taxon>
        <taxon>Pleosporales incertae sedis</taxon>
        <taxon>Massariosphaeria</taxon>
    </lineage>
</organism>
<gene>
    <name evidence="2" type="ORF">BDV95DRAFT_611692</name>
</gene>
<feature type="domain" description="AB hydrolase-1" evidence="1">
    <location>
        <begin position="16"/>
        <end position="161"/>
    </location>
</feature>
<evidence type="ECO:0000313" key="3">
    <source>
        <dbReference type="Proteomes" id="UP000481861"/>
    </source>
</evidence>
<dbReference type="InterPro" id="IPR052897">
    <property type="entry name" value="Sec-Metab_Biosynth_Hydrolase"/>
</dbReference>
<dbReference type="OrthoDB" id="1263307at2759"/>
<dbReference type="AlphaFoldDB" id="A0A7C8M3M5"/>
<dbReference type="PANTHER" id="PTHR37017">
    <property type="entry name" value="AB HYDROLASE-1 DOMAIN-CONTAINING PROTEIN-RELATED"/>
    <property type="match status" value="1"/>
</dbReference>
<dbReference type="PANTHER" id="PTHR37017:SF8">
    <property type="entry name" value="AB HYDROLASE-1 DOMAIN-CONTAINING PROTEIN"/>
    <property type="match status" value="1"/>
</dbReference>
<name>A0A7C8M3M5_9PLEO</name>
<dbReference type="Proteomes" id="UP000481861">
    <property type="component" value="Unassembled WGS sequence"/>
</dbReference>
<dbReference type="InterPro" id="IPR029058">
    <property type="entry name" value="AB_hydrolase_fold"/>
</dbReference>
<evidence type="ECO:0000259" key="1">
    <source>
        <dbReference type="Pfam" id="PF12697"/>
    </source>
</evidence>
<dbReference type="EMBL" id="JAADJZ010000027">
    <property type="protein sequence ID" value="KAF2866641.1"/>
    <property type="molecule type" value="Genomic_DNA"/>
</dbReference>
<evidence type="ECO:0000313" key="2">
    <source>
        <dbReference type="EMBL" id="KAF2866641.1"/>
    </source>
</evidence>
<sequence>MPASAAAAGLGKAERAAQGKTTGVIGQVFIAAILPRGGDGKDVLGTFGGHYPPHIRADPEANLLRCDDRIPPLFHDVPADMKDAVAVSAMAQGMASFTSPCPRATWDSEEFKGRVAYIRTANDAAIPLHVQQMMIDGTGVEWIVKDIESSHSPQLAQPERLTEMLVDLAKGFEAL</sequence>
<accession>A0A7C8M3M5</accession>
<keyword evidence="3" id="KW-1185">Reference proteome</keyword>
<dbReference type="Gene3D" id="3.40.50.1820">
    <property type="entry name" value="alpha/beta hydrolase"/>
    <property type="match status" value="1"/>
</dbReference>
<dbReference type="Pfam" id="PF12697">
    <property type="entry name" value="Abhydrolase_6"/>
    <property type="match status" value="1"/>
</dbReference>